<organism evidence="1 2">
    <name type="scientific">Goodea atripinnis</name>
    <dbReference type="NCBI Taxonomy" id="208336"/>
    <lineage>
        <taxon>Eukaryota</taxon>
        <taxon>Metazoa</taxon>
        <taxon>Chordata</taxon>
        <taxon>Craniata</taxon>
        <taxon>Vertebrata</taxon>
        <taxon>Euteleostomi</taxon>
        <taxon>Actinopterygii</taxon>
        <taxon>Neopterygii</taxon>
        <taxon>Teleostei</taxon>
        <taxon>Neoteleostei</taxon>
        <taxon>Acanthomorphata</taxon>
        <taxon>Ovalentaria</taxon>
        <taxon>Atherinomorphae</taxon>
        <taxon>Cyprinodontiformes</taxon>
        <taxon>Goodeidae</taxon>
        <taxon>Goodea</taxon>
    </lineage>
</organism>
<proteinExistence type="predicted"/>
<dbReference type="Proteomes" id="UP001476798">
    <property type="component" value="Unassembled WGS sequence"/>
</dbReference>
<dbReference type="InterPro" id="IPR013783">
    <property type="entry name" value="Ig-like_fold"/>
</dbReference>
<protein>
    <recommendedName>
        <fullName evidence="3">HYDIN</fullName>
    </recommendedName>
</protein>
<feature type="non-terminal residue" evidence="1">
    <location>
        <position position="1"/>
    </location>
</feature>
<dbReference type="Gene3D" id="2.60.40.10">
    <property type="entry name" value="Immunoglobulins"/>
    <property type="match status" value="1"/>
</dbReference>
<reference evidence="1 2" key="1">
    <citation type="submission" date="2021-06" db="EMBL/GenBank/DDBJ databases">
        <authorList>
            <person name="Palmer J.M."/>
        </authorList>
    </citation>
    <scope>NUCLEOTIDE SEQUENCE [LARGE SCALE GENOMIC DNA]</scope>
    <source>
        <strain evidence="1 2">GA_2019</strain>
        <tissue evidence="1">Muscle</tissue>
    </source>
</reference>
<evidence type="ECO:0008006" key="3">
    <source>
        <dbReference type="Google" id="ProtNLM"/>
    </source>
</evidence>
<dbReference type="InterPro" id="IPR033305">
    <property type="entry name" value="Hydin-like"/>
</dbReference>
<gene>
    <name evidence="1" type="ORF">GOODEAATRI_010877</name>
</gene>
<keyword evidence="2" id="KW-1185">Reference proteome</keyword>
<sequence>VLSTIKLETPVRQMASAALNVENPLTTATSFTTECKCGDIKAPPQQTVPGQSKVYTKTSESTARLTLFSSDLGHFPYNLLLKALPPPTEETVHFQAALGNSHSTPVKFINYSHLITKYHCKTDCPDFIVDRSVSASPGFPSGSEVRVEVRFEPHQLGEVKGQLSLTSETGGEYIFPLCGVCILPRPQGPFRITAGGSVTIPFKNVFRQTTTFSLQVDNPCFTVKAVNSIPSKKTQNILVSFEAPTGGPPGPWFGKMTICSQDSEVHSKPCSWVYYLKGQRPQSSLET</sequence>
<dbReference type="EMBL" id="JAHRIO010020643">
    <property type="protein sequence ID" value="MEQ2164844.1"/>
    <property type="molecule type" value="Genomic_DNA"/>
</dbReference>
<dbReference type="PANTHER" id="PTHR23053:SF0">
    <property type="entry name" value="HYDROCEPHALUS-INDUCING PROTEIN HOMOLOG"/>
    <property type="match status" value="1"/>
</dbReference>
<name>A0ABV0N0D1_9TELE</name>
<comment type="caution">
    <text evidence="1">The sequence shown here is derived from an EMBL/GenBank/DDBJ whole genome shotgun (WGS) entry which is preliminary data.</text>
</comment>
<dbReference type="PANTHER" id="PTHR23053">
    <property type="entry name" value="DLEC1 DELETED IN LUNG AND ESOPHAGEAL CANCER 1"/>
    <property type="match status" value="1"/>
</dbReference>
<evidence type="ECO:0000313" key="2">
    <source>
        <dbReference type="Proteomes" id="UP001476798"/>
    </source>
</evidence>
<accession>A0ABV0N0D1</accession>
<evidence type="ECO:0000313" key="1">
    <source>
        <dbReference type="EMBL" id="MEQ2164844.1"/>
    </source>
</evidence>